<dbReference type="Gene3D" id="3.40.50.1000">
    <property type="entry name" value="HAD superfamily/HAD-like"/>
    <property type="match status" value="1"/>
</dbReference>
<dbReference type="Pfam" id="PF00702">
    <property type="entry name" value="Hydrolase"/>
    <property type="match status" value="1"/>
</dbReference>
<dbReference type="NCBIfam" id="TIGR01549">
    <property type="entry name" value="HAD-SF-IA-v1"/>
    <property type="match status" value="1"/>
</dbReference>
<gene>
    <name evidence="1" type="ORF">SAMN04487995_5232</name>
</gene>
<dbReference type="OrthoDB" id="9802350at2"/>
<keyword evidence="2" id="KW-1185">Reference proteome</keyword>
<dbReference type="RefSeq" id="WP_090340236.1">
    <property type="nucleotide sequence ID" value="NZ_FNXY01000009.1"/>
</dbReference>
<evidence type="ECO:0000313" key="2">
    <source>
        <dbReference type="Proteomes" id="UP000199532"/>
    </source>
</evidence>
<dbReference type="SFLD" id="SFLDG01129">
    <property type="entry name" value="C1.5:_HAD__Beta-PGM__Phosphata"/>
    <property type="match status" value="1"/>
</dbReference>
<reference evidence="1 2" key="1">
    <citation type="submission" date="2016-10" db="EMBL/GenBank/DDBJ databases">
        <authorList>
            <person name="de Groot N.N."/>
        </authorList>
    </citation>
    <scope>NUCLEOTIDE SEQUENCE [LARGE SCALE GENOMIC DNA]</scope>
    <source>
        <strain evidence="1 2">DSM 19938</strain>
    </source>
</reference>
<accession>A0A1H6ZZD1</accession>
<dbReference type="Gene3D" id="1.10.150.240">
    <property type="entry name" value="Putative phosphatase, domain 2"/>
    <property type="match status" value="1"/>
</dbReference>
<evidence type="ECO:0000313" key="1">
    <source>
        <dbReference type="EMBL" id="SEJ54940.1"/>
    </source>
</evidence>
<dbReference type="PANTHER" id="PTHR47478">
    <property type="match status" value="1"/>
</dbReference>
<dbReference type="InterPro" id="IPR023214">
    <property type="entry name" value="HAD_sf"/>
</dbReference>
<dbReference type="NCBIfam" id="TIGR02254">
    <property type="entry name" value="YjjG_YfnB"/>
    <property type="match status" value="1"/>
</dbReference>
<dbReference type="SUPFAM" id="SSF56784">
    <property type="entry name" value="HAD-like"/>
    <property type="match status" value="1"/>
</dbReference>
<dbReference type="Proteomes" id="UP000199532">
    <property type="component" value="Unassembled WGS sequence"/>
</dbReference>
<dbReference type="SFLD" id="SFLDS00003">
    <property type="entry name" value="Haloacid_Dehalogenase"/>
    <property type="match status" value="1"/>
</dbReference>
<dbReference type="PRINTS" id="PR00413">
    <property type="entry name" value="HADHALOGNASE"/>
</dbReference>
<dbReference type="InterPro" id="IPR052550">
    <property type="entry name" value="Pyrimidine_5'-ntase_YjjG"/>
</dbReference>
<sequence>MKYKHLFFDLDHTLWDFERNSSESLKDIFHNSNLTSHGVNSLELFVQSFLRINTELWEKFDRGLLHHTYIRENRFKMVFEELGVLCPENHEEIGEIYLQTLPGKKHLLEGALELLDYVSEKGYNLHIVTNGFNDIQAKKISSSGISHFFQNLITFENANAKKPDPKIFAYALDVSGALPEESIMIGDNWIADVLGAKQFGLDTVYVNPAGLKFEESPTYDIRRLEELKAIF</sequence>
<dbReference type="InterPro" id="IPR006439">
    <property type="entry name" value="HAD-SF_hydro_IA"/>
</dbReference>
<dbReference type="InterPro" id="IPR036412">
    <property type="entry name" value="HAD-like_sf"/>
</dbReference>
<protein>
    <submittedName>
        <fullName evidence="1">Putative hydrolase of the HAD superfamily</fullName>
    </submittedName>
</protein>
<dbReference type="InterPro" id="IPR011951">
    <property type="entry name" value="HAD-SF_hydro_IA_YjjG/PynA"/>
</dbReference>
<dbReference type="SFLD" id="SFLDG01135">
    <property type="entry name" value="C1.5.6:_HAD__Beta-PGM__Phospha"/>
    <property type="match status" value="1"/>
</dbReference>
<dbReference type="AlphaFoldDB" id="A0A1H6ZZD1"/>
<dbReference type="EMBL" id="FNXY01000009">
    <property type="protein sequence ID" value="SEJ54940.1"/>
    <property type="molecule type" value="Genomic_DNA"/>
</dbReference>
<dbReference type="PANTHER" id="PTHR47478:SF1">
    <property type="entry name" value="PYRIMIDINE 5'-NUCLEOTIDASE YJJG"/>
    <property type="match status" value="1"/>
</dbReference>
<dbReference type="GO" id="GO:0008253">
    <property type="term" value="F:5'-nucleotidase activity"/>
    <property type="evidence" value="ECO:0007669"/>
    <property type="project" value="InterPro"/>
</dbReference>
<name>A0A1H6ZZD1_9BACT</name>
<proteinExistence type="predicted"/>
<dbReference type="STRING" id="408657.SAMN04487995_5232"/>
<dbReference type="InterPro" id="IPR023198">
    <property type="entry name" value="PGP-like_dom2"/>
</dbReference>
<organism evidence="1 2">
    <name type="scientific">Dyadobacter koreensis</name>
    <dbReference type="NCBI Taxonomy" id="408657"/>
    <lineage>
        <taxon>Bacteria</taxon>
        <taxon>Pseudomonadati</taxon>
        <taxon>Bacteroidota</taxon>
        <taxon>Cytophagia</taxon>
        <taxon>Cytophagales</taxon>
        <taxon>Spirosomataceae</taxon>
        <taxon>Dyadobacter</taxon>
    </lineage>
</organism>
<keyword evidence="1" id="KW-0378">Hydrolase</keyword>